<dbReference type="Pfam" id="PF00447">
    <property type="entry name" value="HSF_DNA-bind"/>
    <property type="match status" value="1"/>
</dbReference>
<keyword evidence="8" id="KW-1185">Reference proteome</keyword>
<evidence type="ECO:0000256" key="2">
    <source>
        <dbReference type="ARBA" id="ARBA00023125"/>
    </source>
</evidence>
<proteinExistence type="inferred from homology"/>
<dbReference type="InterPro" id="IPR000232">
    <property type="entry name" value="HSF_DNA-bd"/>
</dbReference>
<evidence type="ECO:0000256" key="5">
    <source>
        <dbReference type="SAM" id="MobiDB-lite"/>
    </source>
</evidence>
<gene>
    <name evidence="7" type="ORF">CTEN210_11840</name>
</gene>
<keyword evidence="3" id="KW-0539">Nucleus</keyword>
<dbReference type="InterPro" id="IPR036388">
    <property type="entry name" value="WH-like_DNA-bd_sf"/>
</dbReference>
<sequence>MPGYYNYTDYATIDEDAYVASNGPFNKMKGGVATPFPQKLHKILDEGIHSDIISWAPHGRCFLIHQPKLFVEIVLPNFFHSTKKTSFTRQLNLYGFVRLLSKGPDKGGYYHEKFLRSKSKLCKLIKRMPLKGSEHSLHVDSEQEPKFYSMPYLPKLSYKNSEQESNFQSLSYLPEITFTTSCDNTSEASSASSPSTFRRSNAKTSDEITPLYLDQLRSNYEEAQSSFAKKKVTSISKKSNVTAAVQENTPDLLRLYHSLCNQQKKRKIDDGVIFRRLPLSIIYERIMIQDDYNRSLDKSTLRKRSPRMVTSMKSTITRRNKEPSSMSGFDSKTKFFISQFF</sequence>
<dbReference type="GO" id="GO:0003700">
    <property type="term" value="F:DNA-binding transcription factor activity"/>
    <property type="evidence" value="ECO:0007669"/>
    <property type="project" value="InterPro"/>
</dbReference>
<dbReference type="SMART" id="SM00415">
    <property type="entry name" value="HSF"/>
    <property type="match status" value="1"/>
</dbReference>
<dbReference type="Proteomes" id="UP001054902">
    <property type="component" value="Unassembled WGS sequence"/>
</dbReference>
<protein>
    <recommendedName>
        <fullName evidence="6">HSF-type DNA-binding domain-containing protein</fullName>
    </recommendedName>
</protein>
<feature type="domain" description="HSF-type DNA-binding" evidence="6">
    <location>
        <begin position="32"/>
        <end position="128"/>
    </location>
</feature>
<feature type="compositionally biased region" description="Low complexity" evidence="5">
    <location>
        <begin position="185"/>
        <end position="199"/>
    </location>
</feature>
<dbReference type="AlphaFoldDB" id="A0AAD3D3F0"/>
<evidence type="ECO:0000313" key="7">
    <source>
        <dbReference type="EMBL" id="GFH55364.1"/>
    </source>
</evidence>
<name>A0AAD3D3F0_9STRA</name>
<evidence type="ECO:0000313" key="8">
    <source>
        <dbReference type="Proteomes" id="UP001054902"/>
    </source>
</evidence>
<reference evidence="7 8" key="1">
    <citation type="journal article" date="2021" name="Sci. Rep.">
        <title>The genome of the diatom Chaetoceros tenuissimus carries an ancient integrated fragment of an extant virus.</title>
        <authorList>
            <person name="Hongo Y."/>
            <person name="Kimura K."/>
            <person name="Takaki Y."/>
            <person name="Yoshida Y."/>
            <person name="Baba S."/>
            <person name="Kobayashi G."/>
            <person name="Nagasaki K."/>
            <person name="Hano T."/>
            <person name="Tomaru Y."/>
        </authorList>
    </citation>
    <scope>NUCLEOTIDE SEQUENCE [LARGE SCALE GENOMIC DNA]</scope>
    <source>
        <strain evidence="7 8">NIES-3715</strain>
    </source>
</reference>
<evidence type="ECO:0000259" key="6">
    <source>
        <dbReference type="SMART" id="SM00415"/>
    </source>
</evidence>
<evidence type="ECO:0000256" key="4">
    <source>
        <dbReference type="RuleBase" id="RU004020"/>
    </source>
</evidence>
<feature type="region of interest" description="Disordered" evidence="5">
    <location>
        <begin position="182"/>
        <end position="202"/>
    </location>
</feature>
<dbReference type="GO" id="GO:0005634">
    <property type="term" value="C:nucleus"/>
    <property type="evidence" value="ECO:0007669"/>
    <property type="project" value="UniProtKB-SubCell"/>
</dbReference>
<accession>A0AAD3D3F0</accession>
<dbReference type="PANTHER" id="PTHR10015">
    <property type="entry name" value="HEAT SHOCK TRANSCRIPTION FACTOR"/>
    <property type="match status" value="1"/>
</dbReference>
<dbReference type="InterPro" id="IPR036390">
    <property type="entry name" value="WH_DNA-bd_sf"/>
</dbReference>
<dbReference type="PANTHER" id="PTHR10015:SF206">
    <property type="entry name" value="HSF-TYPE DNA-BINDING DOMAIN-CONTAINING PROTEIN"/>
    <property type="match status" value="1"/>
</dbReference>
<dbReference type="EMBL" id="BLLK01000047">
    <property type="protein sequence ID" value="GFH55364.1"/>
    <property type="molecule type" value="Genomic_DNA"/>
</dbReference>
<evidence type="ECO:0000256" key="1">
    <source>
        <dbReference type="ARBA" id="ARBA00004123"/>
    </source>
</evidence>
<dbReference type="FunFam" id="1.10.10.10:FF:000479">
    <property type="entry name" value="Predicted protein"/>
    <property type="match status" value="1"/>
</dbReference>
<evidence type="ECO:0000256" key="3">
    <source>
        <dbReference type="ARBA" id="ARBA00023242"/>
    </source>
</evidence>
<dbReference type="PRINTS" id="PR00056">
    <property type="entry name" value="HSFDOMAIN"/>
</dbReference>
<dbReference type="Gene3D" id="1.10.10.10">
    <property type="entry name" value="Winged helix-like DNA-binding domain superfamily/Winged helix DNA-binding domain"/>
    <property type="match status" value="1"/>
</dbReference>
<comment type="similarity">
    <text evidence="4">Belongs to the HSF family.</text>
</comment>
<dbReference type="SUPFAM" id="SSF46785">
    <property type="entry name" value="Winged helix' DNA-binding domain"/>
    <property type="match status" value="1"/>
</dbReference>
<comment type="subcellular location">
    <subcellularLocation>
        <location evidence="1">Nucleus</location>
    </subcellularLocation>
</comment>
<dbReference type="GO" id="GO:0043565">
    <property type="term" value="F:sequence-specific DNA binding"/>
    <property type="evidence" value="ECO:0007669"/>
    <property type="project" value="InterPro"/>
</dbReference>
<organism evidence="7 8">
    <name type="scientific">Chaetoceros tenuissimus</name>
    <dbReference type="NCBI Taxonomy" id="426638"/>
    <lineage>
        <taxon>Eukaryota</taxon>
        <taxon>Sar</taxon>
        <taxon>Stramenopiles</taxon>
        <taxon>Ochrophyta</taxon>
        <taxon>Bacillariophyta</taxon>
        <taxon>Coscinodiscophyceae</taxon>
        <taxon>Chaetocerotophycidae</taxon>
        <taxon>Chaetocerotales</taxon>
        <taxon>Chaetocerotaceae</taxon>
        <taxon>Chaetoceros</taxon>
    </lineage>
</organism>
<keyword evidence="2" id="KW-0238">DNA-binding</keyword>
<comment type="caution">
    <text evidence="7">The sequence shown here is derived from an EMBL/GenBank/DDBJ whole genome shotgun (WGS) entry which is preliminary data.</text>
</comment>